<dbReference type="EMBL" id="CAADRA010005188">
    <property type="protein sequence ID" value="VFT86713.1"/>
    <property type="molecule type" value="Genomic_DNA"/>
</dbReference>
<feature type="region of interest" description="Disordered" evidence="1">
    <location>
        <begin position="123"/>
        <end position="221"/>
    </location>
</feature>
<feature type="compositionally biased region" description="Low complexity" evidence="1">
    <location>
        <begin position="86"/>
        <end position="98"/>
    </location>
</feature>
<evidence type="ECO:0000256" key="1">
    <source>
        <dbReference type="SAM" id="MobiDB-lite"/>
    </source>
</evidence>
<dbReference type="Proteomes" id="UP000332933">
    <property type="component" value="Unassembled WGS sequence"/>
</dbReference>
<reference evidence="3 4" key="1">
    <citation type="submission" date="2019-03" db="EMBL/GenBank/DDBJ databases">
        <authorList>
            <person name="Gaulin E."/>
            <person name="Dumas B."/>
        </authorList>
    </citation>
    <scope>NUCLEOTIDE SEQUENCE [LARGE SCALE GENOMIC DNA]</scope>
    <source>
        <strain evidence="3">CBS 568.67</strain>
    </source>
</reference>
<accession>A0A485KPH5</accession>
<gene>
    <name evidence="3" type="primary">Aste57867_9834</name>
    <name evidence="2" type="ORF">As57867_009795</name>
    <name evidence="3" type="ORF">ASTE57867_9834</name>
</gene>
<name>A0A485KPH5_9STRA</name>
<keyword evidence="4" id="KW-1185">Reference proteome</keyword>
<dbReference type="EMBL" id="VJMH01005167">
    <property type="protein sequence ID" value="KAF0699583.1"/>
    <property type="molecule type" value="Genomic_DNA"/>
</dbReference>
<dbReference type="AlphaFoldDB" id="A0A485KPH5"/>
<evidence type="ECO:0000313" key="2">
    <source>
        <dbReference type="EMBL" id="KAF0699583.1"/>
    </source>
</evidence>
<organism evidence="3 4">
    <name type="scientific">Aphanomyces stellatus</name>
    <dbReference type="NCBI Taxonomy" id="120398"/>
    <lineage>
        <taxon>Eukaryota</taxon>
        <taxon>Sar</taxon>
        <taxon>Stramenopiles</taxon>
        <taxon>Oomycota</taxon>
        <taxon>Saprolegniomycetes</taxon>
        <taxon>Saprolegniales</taxon>
        <taxon>Verrucalvaceae</taxon>
        <taxon>Aphanomyces</taxon>
    </lineage>
</organism>
<evidence type="ECO:0000313" key="3">
    <source>
        <dbReference type="EMBL" id="VFT86713.1"/>
    </source>
</evidence>
<feature type="compositionally biased region" description="Pro residues" evidence="1">
    <location>
        <begin position="318"/>
        <end position="328"/>
    </location>
</feature>
<sequence>MGCRSGRQPEHVTKHDRGATVLILADFDGRVEPSPAAAPTPVIKQRRCDVPRRPSSAKKSNQTESFWSSSQHISTRPQRKKRKKSTTTQRQATTNQSTDVAATPGTAEPSALAAKALMPERLASATSTSNQGRRPIDARAVTPPTEPPKPDKSAQAVLDRVPKRGGTLTTAHQAPPPSSNTVPKILEPRTRRQLDSTISPRTAPHAASSPTESPVMTPPPAAYSKSLEARAVKPTTPRRLLQASTPPLQLVKPRESRRGSLISKFNACSAKISKKAQHIDAFMRRLEIGPQVVATQASGLTNVLPSAQHTAAHGRLPPRVPTTIPGPPSSRAGRSYEASTALSLIRQKHIFDEYILRRKGLMPSAPLPK</sequence>
<feature type="compositionally biased region" description="Polar residues" evidence="1">
    <location>
        <begin position="57"/>
        <end position="73"/>
    </location>
</feature>
<reference evidence="2" key="2">
    <citation type="submission" date="2019-06" db="EMBL/GenBank/DDBJ databases">
        <title>Genomics analysis of Aphanomyces spp. identifies a new class of oomycete effector associated with host adaptation.</title>
        <authorList>
            <person name="Gaulin E."/>
        </authorList>
    </citation>
    <scope>NUCLEOTIDE SEQUENCE</scope>
    <source>
        <strain evidence="2">CBS 578.67</strain>
    </source>
</reference>
<proteinExistence type="predicted"/>
<feature type="region of interest" description="Disordered" evidence="1">
    <location>
        <begin position="30"/>
        <end position="105"/>
    </location>
</feature>
<evidence type="ECO:0000313" key="4">
    <source>
        <dbReference type="Proteomes" id="UP000332933"/>
    </source>
</evidence>
<protein>
    <submittedName>
        <fullName evidence="3">Aste57867_9834 protein</fullName>
    </submittedName>
</protein>
<feature type="region of interest" description="Disordered" evidence="1">
    <location>
        <begin position="312"/>
        <end position="335"/>
    </location>
</feature>